<dbReference type="Proteomes" id="UP001222932">
    <property type="component" value="Unassembled WGS sequence"/>
</dbReference>
<dbReference type="GO" id="GO:0005829">
    <property type="term" value="C:cytosol"/>
    <property type="evidence" value="ECO:0007669"/>
    <property type="project" value="TreeGrafter"/>
</dbReference>
<dbReference type="InterPro" id="IPR015910">
    <property type="entry name" value="I/U_nuclsd_hydro_CS"/>
</dbReference>
<evidence type="ECO:0000313" key="5">
    <source>
        <dbReference type="EMBL" id="GMK54266.1"/>
    </source>
</evidence>
<dbReference type="CDD" id="cd02651">
    <property type="entry name" value="nuc_hydro_IU_UC_XIUA"/>
    <property type="match status" value="1"/>
</dbReference>
<dbReference type="PROSITE" id="PS01247">
    <property type="entry name" value="IUNH"/>
    <property type="match status" value="1"/>
</dbReference>
<sequence length="315" mass="32743">MAHTPIPIILDCDPGHDDAVAMLLAWGSPSIDLLAVTTVGGNQTLDKVTRNARSIAAVGGITAPIAAGAARPLLRPVTVAASVHGETGLDGPALPPPSRALDPRHAVQLITDMVNARPGEVTLVATGPLTNLALAVRGAPELAHNVKEVVVMGGAIGPGNWSAAAEFNIVVDPEAAAIVFGAGWKITMVGLDVTHSALATPAVVRRIADVGSAPAQFVCEVLEFFAQSYKRTQGFEAPPVHDPVAVAYVIDRAVLEVLQAPIEVETQGRFTTGMTVVDRRAPAPADCKTFAATGIHVERFWDLVVDALERIGDVA</sequence>
<name>A0AAD3TNS4_9TREE</name>
<gene>
    <name evidence="5" type="primary">rihB</name>
    <name evidence="5" type="ORF">CspeluHIS016_0108520</name>
</gene>
<organism evidence="5 6">
    <name type="scientific">Cutaneotrichosporon spelunceum</name>
    <dbReference type="NCBI Taxonomy" id="1672016"/>
    <lineage>
        <taxon>Eukaryota</taxon>
        <taxon>Fungi</taxon>
        <taxon>Dikarya</taxon>
        <taxon>Basidiomycota</taxon>
        <taxon>Agaricomycotina</taxon>
        <taxon>Tremellomycetes</taxon>
        <taxon>Trichosporonales</taxon>
        <taxon>Trichosporonaceae</taxon>
        <taxon>Cutaneotrichosporon</taxon>
    </lineage>
</organism>
<dbReference type="InterPro" id="IPR001910">
    <property type="entry name" value="Inosine/uridine_hydrolase_dom"/>
</dbReference>
<dbReference type="InterPro" id="IPR036452">
    <property type="entry name" value="Ribo_hydro-like"/>
</dbReference>
<protein>
    <recommendedName>
        <fullName evidence="4">Inosine/uridine-preferring nucleoside hydrolase domain-containing protein</fullName>
    </recommendedName>
</protein>
<accession>A0AAD3TNS4</accession>
<comment type="similarity">
    <text evidence="1">Belongs to the IUNH family.</text>
</comment>
<feature type="domain" description="Inosine/uridine-preferring nucleoside hydrolase" evidence="4">
    <location>
        <begin position="8"/>
        <end position="302"/>
    </location>
</feature>
<evidence type="ECO:0000313" key="6">
    <source>
        <dbReference type="Proteomes" id="UP001222932"/>
    </source>
</evidence>
<dbReference type="InterPro" id="IPR023186">
    <property type="entry name" value="IUNH"/>
</dbReference>
<dbReference type="Pfam" id="PF01156">
    <property type="entry name" value="IU_nuc_hydro"/>
    <property type="match status" value="1"/>
</dbReference>
<keyword evidence="3" id="KW-0326">Glycosidase</keyword>
<dbReference type="GO" id="GO:0008477">
    <property type="term" value="F:purine nucleosidase activity"/>
    <property type="evidence" value="ECO:0007669"/>
    <property type="project" value="TreeGrafter"/>
</dbReference>
<dbReference type="PANTHER" id="PTHR12304">
    <property type="entry name" value="INOSINE-URIDINE PREFERRING NUCLEOSIDE HYDROLASE"/>
    <property type="match status" value="1"/>
</dbReference>
<evidence type="ECO:0000256" key="3">
    <source>
        <dbReference type="ARBA" id="ARBA00023295"/>
    </source>
</evidence>
<dbReference type="PANTHER" id="PTHR12304:SF4">
    <property type="entry name" value="URIDINE NUCLEOSIDASE"/>
    <property type="match status" value="1"/>
</dbReference>
<dbReference type="GO" id="GO:0006152">
    <property type="term" value="P:purine nucleoside catabolic process"/>
    <property type="evidence" value="ECO:0007669"/>
    <property type="project" value="TreeGrafter"/>
</dbReference>
<dbReference type="Gene3D" id="3.90.245.10">
    <property type="entry name" value="Ribonucleoside hydrolase-like"/>
    <property type="match status" value="1"/>
</dbReference>
<dbReference type="AlphaFoldDB" id="A0AAD3TNS4"/>
<comment type="caution">
    <text evidence="5">The sequence shown here is derived from an EMBL/GenBank/DDBJ whole genome shotgun (WGS) entry which is preliminary data.</text>
</comment>
<dbReference type="EMBL" id="BTCM01000001">
    <property type="protein sequence ID" value="GMK54266.1"/>
    <property type="molecule type" value="Genomic_DNA"/>
</dbReference>
<keyword evidence="2" id="KW-0378">Hydrolase</keyword>
<evidence type="ECO:0000256" key="1">
    <source>
        <dbReference type="ARBA" id="ARBA00009176"/>
    </source>
</evidence>
<proteinExistence type="inferred from homology"/>
<dbReference type="GO" id="GO:0045437">
    <property type="term" value="F:uridine nucleosidase activity"/>
    <property type="evidence" value="ECO:0007669"/>
    <property type="project" value="UniProtKB-ARBA"/>
</dbReference>
<reference evidence="5" key="2">
    <citation type="submission" date="2023-06" db="EMBL/GenBank/DDBJ databases">
        <authorList>
            <person name="Kobayashi Y."/>
            <person name="Kayamori A."/>
            <person name="Aoki K."/>
            <person name="Shiwa Y."/>
            <person name="Fujita N."/>
            <person name="Sugita T."/>
            <person name="Iwasaki W."/>
            <person name="Tanaka N."/>
            <person name="Takashima M."/>
        </authorList>
    </citation>
    <scope>NUCLEOTIDE SEQUENCE</scope>
    <source>
        <strain evidence="5">HIS016</strain>
    </source>
</reference>
<evidence type="ECO:0000256" key="2">
    <source>
        <dbReference type="ARBA" id="ARBA00022801"/>
    </source>
</evidence>
<keyword evidence="6" id="KW-1185">Reference proteome</keyword>
<evidence type="ECO:0000259" key="4">
    <source>
        <dbReference type="Pfam" id="PF01156"/>
    </source>
</evidence>
<dbReference type="SUPFAM" id="SSF53590">
    <property type="entry name" value="Nucleoside hydrolase"/>
    <property type="match status" value="1"/>
</dbReference>
<reference evidence="5" key="1">
    <citation type="journal article" date="2023" name="BMC Genomics">
        <title>Chromosome-level genome assemblies of Cutaneotrichosporon spp. (Trichosporonales, Basidiomycota) reveal imbalanced evolution between nucleotide sequences and chromosome synteny.</title>
        <authorList>
            <person name="Kobayashi Y."/>
            <person name="Kayamori A."/>
            <person name="Aoki K."/>
            <person name="Shiwa Y."/>
            <person name="Matsutani M."/>
            <person name="Fujita N."/>
            <person name="Sugita T."/>
            <person name="Iwasaki W."/>
            <person name="Tanaka N."/>
            <person name="Takashima M."/>
        </authorList>
    </citation>
    <scope>NUCLEOTIDE SEQUENCE</scope>
    <source>
        <strain evidence="5">HIS016</strain>
    </source>
</reference>